<evidence type="ECO:0000313" key="10">
    <source>
        <dbReference type="Proteomes" id="UP000095009"/>
    </source>
</evidence>
<dbReference type="EMBL" id="KV454410">
    <property type="protein sequence ID" value="ODQ64865.1"/>
    <property type="molecule type" value="Genomic_DNA"/>
</dbReference>
<dbReference type="InterPro" id="IPR016064">
    <property type="entry name" value="NAD/diacylglycerol_kinase_sf"/>
</dbReference>
<feature type="region of interest" description="Disordered" evidence="8">
    <location>
        <begin position="97"/>
        <end position="128"/>
    </location>
</feature>
<dbReference type="Proteomes" id="UP000095009">
    <property type="component" value="Unassembled WGS sequence"/>
</dbReference>
<feature type="region of interest" description="Disordered" evidence="8">
    <location>
        <begin position="40"/>
        <end position="79"/>
    </location>
</feature>
<evidence type="ECO:0000256" key="6">
    <source>
        <dbReference type="ARBA" id="ARBA00022857"/>
    </source>
</evidence>
<keyword evidence="6" id="KW-0521">NADP</keyword>
<evidence type="ECO:0000313" key="9">
    <source>
        <dbReference type="EMBL" id="ODQ64865.1"/>
    </source>
</evidence>
<dbReference type="HAMAP" id="MF_00361">
    <property type="entry name" value="NAD_kinase"/>
    <property type="match status" value="1"/>
</dbReference>
<gene>
    <name evidence="9" type="ORF">NADFUDRAFT_46704</name>
</gene>
<evidence type="ECO:0000256" key="7">
    <source>
        <dbReference type="ARBA" id="ARBA00023027"/>
    </source>
</evidence>
<reference evidence="9 10" key="1">
    <citation type="journal article" date="2016" name="Proc. Natl. Acad. Sci. U.S.A.">
        <title>Comparative genomics of biotechnologically important yeasts.</title>
        <authorList>
            <person name="Riley R."/>
            <person name="Haridas S."/>
            <person name="Wolfe K.H."/>
            <person name="Lopes M.R."/>
            <person name="Hittinger C.T."/>
            <person name="Goeker M."/>
            <person name="Salamov A.A."/>
            <person name="Wisecaver J.H."/>
            <person name="Long T.M."/>
            <person name="Calvey C.H."/>
            <person name="Aerts A.L."/>
            <person name="Barry K.W."/>
            <person name="Choi C."/>
            <person name="Clum A."/>
            <person name="Coughlan A.Y."/>
            <person name="Deshpande S."/>
            <person name="Douglass A.P."/>
            <person name="Hanson S.J."/>
            <person name="Klenk H.-P."/>
            <person name="LaButti K.M."/>
            <person name="Lapidus A."/>
            <person name="Lindquist E.A."/>
            <person name="Lipzen A.M."/>
            <person name="Meier-Kolthoff J.P."/>
            <person name="Ohm R.A."/>
            <person name="Otillar R.P."/>
            <person name="Pangilinan J.L."/>
            <person name="Peng Y."/>
            <person name="Rokas A."/>
            <person name="Rosa C.A."/>
            <person name="Scheuner C."/>
            <person name="Sibirny A.A."/>
            <person name="Slot J.C."/>
            <person name="Stielow J.B."/>
            <person name="Sun H."/>
            <person name="Kurtzman C.P."/>
            <person name="Blackwell M."/>
            <person name="Grigoriev I.V."/>
            <person name="Jeffries T.W."/>
        </authorList>
    </citation>
    <scope>NUCLEOTIDE SEQUENCE [LARGE SCALE GENOMIC DNA]</scope>
    <source>
        <strain evidence="9 10">DSM 6958</strain>
    </source>
</reference>
<dbReference type="GO" id="GO:0006741">
    <property type="term" value="P:NADP+ biosynthetic process"/>
    <property type="evidence" value="ECO:0007669"/>
    <property type="project" value="InterPro"/>
</dbReference>
<dbReference type="PANTHER" id="PTHR20275">
    <property type="entry name" value="NAD KINASE"/>
    <property type="match status" value="1"/>
</dbReference>
<dbReference type="PANTHER" id="PTHR20275:SF0">
    <property type="entry name" value="NAD KINASE"/>
    <property type="match status" value="1"/>
</dbReference>
<keyword evidence="5" id="KW-0067">ATP-binding</keyword>
<feature type="compositionally biased region" description="Low complexity" evidence="8">
    <location>
        <begin position="40"/>
        <end position="56"/>
    </location>
</feature>
<keyword evidence="3" id="KW-0547">Nucleotide-binding</keyword>
<protein>
    <submittedName>
        <fullName evidence="9">ATP-NAD kinase</fullName>
    </submittedName>
</protein>
<accession>A0A1E3PHH2</accession>
<feature type="region of interest" description="Disordered" evidence="8">
    <location>
        <begin position="1"/>
        <end position="28"/>
    </location>
</feature>
<dbReference type="AlphaFoldDB" id="A0A1E3PHH2"/>
<feature type="compositionally biased region" description="Polar residues" evidence="8">
    <location>
        <begin position="99"/>
        <end position="128"/>
    </location>
</feature>
<keyword evidence="2" id="KW-0808">Transferase</keyword>
<keyword evidence="10" id="KW-1185">Reference proteome</keyword>
<name>A0A1E3PHH2_9ASCO</name>
<keyword evidence="4 9" id="KW-0418">Kinase</keyword>
<dbReference type="GO" id="GO:0003951">
    <property type="term" value="F:NAD+ kinase activity"/>
    <property type="evidence" value="ECO:0007669"/>
    <property type="project" value="InterPro"/>
</dbReference>
<feature type="compositionally biased region" description="Basic and acidic residues" evidence="8">
    <location>
        <begin position="7"/>
        <end position="19"/>
    </location>
</feature>
<evidence type="ECO:0000256" key="3">
    <source>
        <dbReference type="ARBA" id="ARBA00022741"/>
    </source>
</evidence>
<dbReference type="STRING" id="857566.A0A1E3PHH2"/>
<dbReference type="InterPro" id="IPR017438">
    <property type="entry name" value="ATP-NAD_kinase_N"/>
</dbReference>
<evidence type="ECO:0000256" key="8">
    <source>
        <dbReference type="SAM" id="MobiDB-lite"/>
    </source>
</evidence>
<dbReference type="GO" id="GO:0019674">
    <property type="term" value="P:NAD+ metabolic process"/>
    <property type="evidence" value="ECO:0007669"/>
    <property type="project" value="InterPro"/>
</dbReference>
<dbReference type="Pfam" id="PF20143">
    <property type="entry name" value="NAD_kinase_C"/>
    <property type="match status" value="1"/>
</dbReference>
<evidence type="ECO:0000256" key="5">
    <source>
        <dbReference type="ARBA" id="ARBA00022840"/>
    </source>
</evidence>
<dbReference type="Gene3D" id="3.40.50.10330">
    <property type="entry name" value="Probable inorganic polyphosphate/atp-NAD kinase, domain 1"/>
    <property type="match status" value="1"/>
</dbReference>
<sequence length="534" mass="59666">MSQPRPQESDKGFFERTNSKSDVSLNSNSEYTLANTHATLSQSSLSLKHSTSYSGSNSPVRYIPLRRQRSFPSRSRDPARRLSSICVVHEAVNIPSPIESDTASSDELAYSSETSITEPDSALSDNELTPSEISRMNDYALSDQSEQKPMTKEALSDMLSDVRALSKRLGNLNIRLGMKNIMIVTKIYDAELHGVTREFALYLLSERLFRKCQTKGITVYVQDVLKDSPEFGYDKIDPEEHDLSRLKFWSTDSFHEHNGHFDFIITLGGDGTVLFTSWLFQRIVPPVLSFGLGSLGFLTDFSYDNHEDILTDIIDNGATCSLRMRFECTLMRSIKSDTPEESRDLTAEIGAGKFHEREGFKTHAVSGVFHILNDVVIDRGPNPTITTTELYGDYDHLTSVEADGVVISTPSGSTAYSLSAGGSLVHPEIPSILISPICPHTLSFRPLILPDSVMIRVGVPYDSRMSAWCSFDGKSRVELSQGDFLTITASRFPLPKIQNGSTNVNWFTGLKSTLHWNERKRQKPFTAKNIDFRI</sequence>
<dbReference type="Pfam" id="PF01513">
    <property type="entry name" value="NAD_kinase"/>
    <property type="match status" value="1"/>
</dbReference>
<organism evidence="9 10">
    <name type="scientific">Nadsonia fulvescens var. elongata DSM 6958</name>
    <dbReference type="NCBI Taxonomy" id="857566"/>
    <lineage>
        <taxon>Eukaryota</taxon>
        <taxon>Fungi</taxon>
        <taxon>Dikarya</taxon>
        <taxon>Ascomycota</taxon>
        <taxon>Saccharomycotina</taxon>
        <taxon>Dipodascomycetes</taxon>
        <taxon>Dipodascales</taxon>
        <taxon>Dipodascales incertae sedis</taxon>
        <taxon>Nadsonia</taxon>
    </lineage>
</organism>
<dbReference type="Gene3D" id="2.60.200.30">
    <property type="entry name" value="Probable inorganic polyphosphate/atp-NAD kinase, domain 2"/>
    <property type="match status" value="1"/>
</dbReference>
<proteinExistence type="inferred from homology"/>
<dbReference type="OrthoDB" id="24581at2759"/>
<keyword evidence="7" id="KW-0520">NAD</keyword>
<comment type="similarity">
    <text evidence="1">Belongs to the NAD kinase family.</text>
</comment>
<dbReference type="SUPFAM" id="SSF111331">
    <property type="entry name" value="NAD kinase/diacylglycerol kinase-like"/>
    <property type="match status" value="1"/>
</dbReference>
<evidence type="ECO:0000256" key="2">
    <source>
        <dbReference type="ARBA" id="ARBA00022679"/>
    </source>
</evidence>
<evidence type="ECO:0000256" key="4">
    <source>
        <dbReference type="ARBA" id="ARBA00022777"/>
    </source>
</evidence>
<dbReference type="InterPro" id="IPR017437">
    <property type="entry name" value="ATP-NAD_kinase_PpnK-typ_C"/>
</dbReference>
<evidence type="ECO:0000256" key="1">
    <source>
        <dbReference type="ARBA" id="ARBA00010995"/>
    </source>
</evidence>
<dbReference type="InterPro" id="IPR002504">
    <property type="entry name" value="NADK"/>
</dbReference>
<dbReference type="GO" id="GO:0005524">
    <property type="term" value="F:ATP binding"/>
    <property type="evidence" value="ECO:0007669"/>
    <property type="project" value="UniProtKB-KW"/>
</dbReference>
<dbReference type="FunFam" id="2.60.200.30:FF:000009">
    <property type="entry name" value="Poly(P)/ATP NAD kinase"/>
    <property type="match status" value="1"/>
</dbReference>